<organism evidence="2 3">
    <name type="scientific">Flexibacter flexilis DSM 6793</name>
    <dbReference type="NCBI Taxonomy" id="927664"/>
    <lineage>
        <taxon>Bacteria</taxon>
        <taxon>Pseudomonadati</taxon>
        <taxon>Bacteroidota</taxon>
        <taxon>Cytophagia</taxon>
        <taxon>Cytophagales</taxon>
        <taxon>Flexibacteraceae</taxon>
        <taxon>Flexibacter</taxon>
    </lineage>
</organism>
<keyword evidence="1" id="KW-0812">Transmembrane</keyword>
<dbReference type="Proteomes" id="UP000199514">
    <property type="component" value="Unassembled WGS sequence"/>
</dbReference>
<protein>
    <recommendedName>
        <fullName evidence="4">Acyl-coenzyme A thioesterase PaaI, contains HGG motif</fullName>
    </recommendedName>
</protein>
<evidence type="ECO:0000313" key="2">
    <source>
        <dbReference type="EMBL" id="SFB85265.1"/>
    </source>
</evidence>
<accession>A0A1I1EDS7</accession>
<dbReference type="Gene3D" id="3.10.129.10">
    <property type="entry name" value="Hotdog Thioesterase"/>
    <property type="match status" value="1"/>
</dbReference>
<dbReference type="AlphaFoldDB" id="A0A1I1EDS7"/>
<dbReference type="EMBL" id="FOLE01000001">
    <property type="protein sequence ID" value="SFB85265.1"/>
    <property type="molecule type" value="Genomic_DNA"/>
</dbReference>
<evidence type="ECO:0000313" key="3">
    <source>
        <dbReference type="Proteomes" id="UP000199514"/>
    </source>
</evidence>
<dbReference type="STRING" id="927664.SAMN05421780_101762"/>
<reference evidence="2 3" key="1">
    <citation type="submission" date="2016-10" db="EMBL/GenBank/DDBJ databases">
        <authorList>
            <person name="de Groot N.N."/>
        </authorList>
    </citation>
    <scope>NUCLEOTIDE SEQUENCE [LARGE SCALE GENOMIC DNA]</scope>
    <source>
        <strain evidence="2 3">DSM 6793</strain>
    </source>
</reference>
<keyword evidence="1" id="KW-0472">Membrane</keyword>
<dbReference type="InterPro" id="IPR029069">
    <property type="entry name" value="HotDog_dom_sf"/>
</dbReference>
<dbReference type="Pfam" id="PF14539">
    <property type="entry name" value="DUF4442"/>
    <property type="match status" value="1"/>
</dbReference>
<keyword evidence="3" id="KW-1185">Reference proteome</keyword>
<feature type="transmembrane region" description="Helical" evidence="1">
    <location>
        <begin position="61"/>
        <end position="83"/>
    </location>
</feature>
<sequence length="162" mass="17646">MASGAEKFKNIITNSFKYRVFTLQRLPMAWLAGLKVASLDEKSASVTIRYGYLTQNPFRSLYFACLAMAAELSTGVLAMMHVFEAKPSISMLVVGMKAEFTKKAVGKITFVCTDGDAIAQAIAESKATGEGRTVTILSKGTDEAGDTVAEFWFTWSFKAKKA</sequence>
<evidence type="ECO:0000256" key="1">
    <source>
        <dbReference type="SAM" id="Phobius"/>
    </source>
</evidence>
<evidence type="ECO:0008006" key="4">
    <source>
        <dbReference type="Google" id="ProtNLM"/>
    </source>
</evidence>
<name>A0A1I1EDS7_9BACT</name>
<dbReference type="RefSeq" id="WP_091507534.1">
    <property type="nucleotide sequence ID" value="NZ_FOLE01000001.1"/>
</dbReference>
<dbReference type="InterPro" id="IPR027961">
    <property type="entry name" value="DUF4442"/>
</dbReference>
<keyword evidence="1" id="KW-1133">Transmembrane helix</keyword>
<gene>
    <name evidence="2" type="ORF">SAMN05421780_101762</name>
</gene>
<dbReference type="OrthoDB" id="9153186at2"/>
<dbReference type="SUPFAM" id="SSF54637">
    <property type="entry name" value="Thioesterase/thiol ester dehydrase-isomerase"/>
    <property type="match status" value="1"/>
</dbReference>
<proteinExistence type="predicted"/>